<gene>
    <name evidence="2" type="ORF">SAMN05216605_11458</name>
</gene>
<name>A0A1G8L6Z8_9PSED</name>
<protein>
    <submittedName>
        <fullName evidence="2">Uncharacterized protein</fullName>
    </submittedName>
</protein>
<keyword evidence="1" id="KW-1133">Transmembrane helix</keyword>
<sequence>MPVLGLLCLFWGVSMWSNLILLMCFTSKQIDLLETRLSGCRCISDTKTLWQGGIFGRHMRLNMVFMVIYMPGVMYRKGHITKDAHLNIPRRLKWWIWGLYGWLLTNVSAMAALYYFIKTS</sequence>
<feature type="transmembrane region" description="Helical" evidence="1">
    <location>
        <begin position="95"/>
        <end position="117"/>
    </location>
</feature>
<evidence type="ECO:0000313" key="3">
    <source>
        <dbReference type="Proteomes" id="UP000182894"/>
    </source>
</evidence>
<organism evidence="2 3">
    <name type="scientific">Pseudomonas abietaniphila</name>
    <dbReference type="NCBI Taxonomy" id="89065"/>
    <lineage>
        <taxon>Bacteria</taxon>
        <taxon>Pseudomonadati</taxon>
        <taxon>Pseudomonadota</taxon>
        <taxon>Gammaproteobacteria</taxon>
        <taxon>Pseudomonadales</taxon>
        <taxon>Pseudomonadaceae</taxon>
        <taxon>Pseudomonas</taxon>
    </lineage>
</organism>
<dbReference type="EMBL" id="FNCO01000014">
    <property type="protein sequence ID" value="SDI51425.1"/>
    <property type="molecule type" value="Genomic_DNA"/>
</dbReference>
<keyword evidence="1" id="KW-0472">Membrane</keyword>
<evidence type="ECO:0000256" key="1">
    <source>
        <dbReference type="SAM" id="Phobius"/>
    </source>
</evidence>
<reference evidence="3" key="1">
    <citation type="submission" date="2016-10" db="EMBL/GenBank/DDBJ databases">
        <authorList>
            <person name="Varghese N."/>
            <person name="Submissions S."/>
        </authorList>
    </citation>
    <scope>NUCLEOTIDE SEQUENCE [LARGE SCALE GENOMIC DNA]</scope>
    <source>
        <strain evidence="3">ATCC 700689</strain>
    </source>
</reference>
<feature type="transmembrane region" description="Helical" evidence="1">
    <location>
        <begin position="59"/>
        <end position="75"/>
    </location>
</feature>
<evidence type="ECO:0000313" key="2">
    <source>
        <dbReference type="EMBL" id="SDI51425.1"/>
    </source>
</evidence>
<keyword evidence="1" id="KW-0812">Transmembrane</keyword>
<keyword evidence="3" id="KW-1185">Reference proteome</keyword>
<dbReference type="Proteomes" id="UP000182894">
    <property type="component" value="Unassembled WGS sequence"/>
</dbReference>
<accession>A0A1G8L6Z8</accession>
<dbReference type="AlphaFoldDB" id="A0A1G8L6Z8"/>
<proteinExistence type="predicted"/>
<dbReference type="STRING" id="89065.SAMN05216605_11458"/>